<evidence type="ECO:0000259" key="1">
    <source>
        <dbReference type="Pfam" id="PF04149"/>
    </source>
</evidence>
<keyword evidence="3" id="KW-1185">Reference proteome</keyword>
<dbReference type="AlphaFoldDB" id="A0A401W2S2"/>
<name>A0A401W2S2_STREY</name>
<proteinExistence type="predicted"/>
<reference evidence="2 3" key="1">
    <citation type="submission" date="2018-11" db="EMBL/GenBank/DDBJ databases">
        <title>Whole genome sequence of Streptomyces paromomycinus NBRC 15454(T).</title>
        <authorList>
            <person name="Komaki H."/>
            <person name="Tamura T."/>
        </authorList>
    </citation>
    <scope>NUCLEOTIDE SEQUENCE [LARGE SCALE GENOMIC DNA]</scope>
    <source>
        <strain evidence="2 3">NBRC 15454</strain>
    </source>
</reference>
<dbReference type="Proteomes" id="UP000286746">
    <property type="component" value="Unassembled WGS sequence"/>
</dbReference>
<feature type="domain" description="DUF397" evidence="1">
    <location>
        <begin position="6"/>
        <end position="56"/>
    </location>
</feature>
<dbReference type="InterPro" id="IPR007278">
    <property type="entry name" value="DUF397"/>
</dbReference>
<comment type="caution">
    <text evidence="2">The sequence shown here is derived from an EMBL/GenBank/DDBJ whole genome shotgun (WGS) entry which is preliminary data.</text>
</comment>
<gene>
    <name evidence="2" type="ORF">GKJPGBOP_03266</name>
</gene>
<dbReference type="Pfam" id="PF04149">
    <property type="entry name" value="DUF397"/>
    <property type="match status" value="1"/>
</dbReference>
<protein>
    <recommendedName>
        <fullName evidence="1">DUF397 domain-containing protein</fullName>
    </recommendedName>
</protein>
<evidence type="ECO:0000313" key="3">
    <source>
        <dbReference type="Proteomes" id="UP000286746"/>
    </source>
</evidence>
<dbReference type="EMBL" id="BHZD01000001">
    <property type="protein sequence ID" value="GCD43585.1"/>
    <property type="molecule type" value="Genomic_DNA"/>
</dbReference>
<organism evidence="2 3">
    <name type="scientific">Streptomyces paromomycinus</name>
    <name type="common">Streptomyces rimosus subsp. paromomycinus</name>
    <dbReference type="NCBI Taxonomy" id="92743"/>
    <lineage>
        <taxon>Bacteria</taxon>
        <taxon>Bacillati</taxon>
        <taxon>Actinomycetota</taxon>
        <taxon>Actinomycetes</taxon>
        <taxon>Kitasatosporales</taxon>
        <taxon>Streptomycetaceae</taxon>
        <taxon>Streptomyces</taxon>
    </lineage>
</organism>
<accession>A0A401W2S2</accession>
<sequence length="62" mass="6415">MSAAVMWRKSTYSGADGGSCVEVATRPGAVHVRDSKDATGLQLAISPRAWSAFVQFAVTSGA</sequence>
<evidence type="ECO:0000313" key="2">
    <source>
        <dbReference type="EMBL" id="GCD43585.1"/>
    </source>
</evidence>
<dbReference type="RefSeq" id="WP_125054681.1">
    <property type="nucleotide sequence ID" value="NZ_BHZD01000001.1"/>
</dbReference>